<dbReference type="Gene3D" id="1.10.287.110">
    <property type="entry name" value="DnaJ domain"/>
    <property type="match status" value="1"/>
</dbReference>
<feature type="region of interest" description="Disordered" evidence="1">
    <location>
        <begin position="362"/>
        <end position="388"/>
    </location>
</feature>
<evidence type="ECO:0000313" key="4">
    <source>
        <dbReference type="EMBL" id="KRX09058.1"/>
    </source>
</evidence>
<feature type="compositionally biased region" description="Basic and acidic residues" evidence="1">
    <location>
        <begin position="646"/>
        <end position="655"/>
    </location>
</feature>
<reference evidence="4 5" key="1">
    <citation type="journal article" date="2015" name="Sci. Rep.">
        <title>Genome of the facultative scuticociliatosis pathogen Pseudocohnilembus persalinus provides insight into its virulence through horizontal gene transfer.</title>
        <authorList>
            <person name="Xiong J."/>
            <person name="Wang G."/>
            <person name="Cheng J."/>
            <person name="Tian M."/>
            <person name="Pan X."/>
            <person name="Warren A."/>
            <person name="Jiang C."/>
            <person name="Yuan D."/>
            <person name="Miao W."/>
        </authorList>
    </citation>
    <scope>NUCLEOTIDE SEQUENCE [LARGE SCALE GENOMIC DNA]</scope>
    <source>
        <strain evidence="4">36N120E</strain>
    </source>
</reference>
<evidence type="ECO:0000259" key="2">
    <source>
        <dbReference type="PROSITE" id="PS50076"/>
    </source>
</evidence>
<dbReference type="InterPro" id="IPR036869">
    <property type="entry name" value="J_dom_sf"/>
</dbReference>
<feature type="domain" description="SAP" evidence="3">
    <location>
        <begin position="473"/>
        <end position="507"/>
    </location>
</feature>
<evidence type="ECO:0000313" key="5">
    <source>
        <dbReference type="Proteomes" id="UP000054937"/>
    </source>
</evidence>
<protein>
    <submittedName>
        <fullName evidence="4">DnaJ domain</fullName>
    </submittedName>
</protein>
<feature type="compositionally biased region" description="Basic residues" evidence="1">
    <location>
        <begin position="684"/>
        <end position="696"/>
    </location>
</feature>
<dbReference type="EMBL" id="LDAU01000055">
    <property type="protein sequence ID" value="KRX09058.1"/>
    <property type="molecule type" value="Genomic_DNA"/>
</dbReference>
<dbReference type="InterPro" id="IPR036361">
    <property type="entry name" value="SAP_dom_sf"/>
</dbReference>
<feature type="domain" description="J" evidence="2">
    <location>
        <begin position="170"/>
        <end position="229"/>
    </location>
</feature>
<feature type="region of interest" description="Disordered" evidence="1">
    <location>
        <begin position="590"/>
        <end position="696"/>
    </location>
</feature>
<dbReference type="Gene3D" id="1.10.720.30">
    <property type="entry name" value="SAP domain"/>
    <property type="match status" value="1"/>
</dbReference>
<feature type="compositionally biased region" description="Acidic residues" evidence="1">
    <location>
        <begin position="605"/>
        <end position="620"/>
    </location>
</feature>
<dbReference type="SUPFAM" id="SSF68906">
    <property type="entry name" value="SAP domain"/>
    <property type="match status" value="1"/>
</dbReference>
<sequence length="696" mass="80116">MSKKSKVKIPKDGNDISGWTELAFSEENKGEIEKLSKEELSKYILAHGVQNGTKSSPKMMVIYIKMHLAGQIEGVKNLFEGENFAEFKVPRLKKELAKLGVLPEGTYFELATKLLETDVFKNLIKNRNMFAGQEQGAGQQQQQNQQKTVVDGEMLAKEILKLGEQGNFEGILSILGQNITQKSTVGEMKKAYLKISLIIHPDKLQQFPDAKKAFQELVGAYERLSRPQDFQKNLGSKQTTQTTLKRSNQGCYRTELACPRCKVQWNTQLDGNPEFSYTLMMTGLKTYHCSTCLLEFGCISAIHKCPFCKKTFEYSPDDFHRKVKCGNQGCNREFGFYEDHINERTMKEVREQVLMELEQRMKKDEAKQRRAKMHQRRNQTSSEEEKQQQEKAFLVGLQDLCPRCGIHLTDLDEDVDQFKHLRECNDDYKIQEYKKKKEQEKKQKEIQENLKNKQGNIQNEAVFNAFGGQNSMLWMLTMDQLKKQCQISGLDDSGSKEELIAKLAEHRKDQRAIGGGDDANSNNDNKNGVNINNIPKNLYAMSEQAIRGVMVAQGLNPDKYKSKQGMINALEKMKYGLDKNEDKLMLQADPNAKANQSKNQNKNDDSDESEQEDEGEDSEYEQPNLDAILEKKQKKKLKQKWNNLKFSEDDQKQDQINEQNNNYDEKRKCPYNESDDDEGSSKKNVQKKRLQKLKKK</sequence>
<feature type="compositionally biased region" description="Low complexity" evidence="1">
    <location>
        <begin position="518"/>
        <end position="528"/>
    </location>
</feature>
<dbReference type="InterPro" id="IPR001623">
    <property type="entry name" value="DnaJ_domain"/>
</dbReference>
<dbReference type="OrthoDB" id="10250354at2759"/>
<evidence type="ECO:0000256" key="1">
    <source>
        <dbReference type="SAM" id="MobiDB-lite"/>
    </source>
</evidence>
<organism evidence="4 5">
    <name type="scientific">Pseudocohnilembus persalinus</name>
    <name type="common">Ciliate</name>
    <dbReference type="NCBI Taxonomy" id="266149"/>
    <lineage>
        <taxon>Eukaryota</taxon>
        <taxon>Sar</taxon>
        <taxon>Alveolata</taxon>
        <taxon>Ciliophora</taxon>
        <taxon>Intramacronucleata</taxon>
        <taxon>Oligohymenophorea</taxon>
        <taxon>Scuticociliatia</taxon>
        <taxon>Philasterida</taxon>
        <taxon>Pseudocohnilembidae</taxon>
        <taxon>Pseudocohnilembus</taxon>
    </lineage>
</organism>
<dbReference type="SUPFAM" id="SSF46565">
    <property type="entry name" value="Chaperone J-domain"/>
    <property type="match status" value="1"/>
</dbReference>
<proteinExistence type="predicted"/>
<keyword evidence="5" id="KW-1185">Reference proteome</keyword>
<accession>A0A0V0R3J5</accession>
<dbReference type="PROSITE" id="PS50076">
    <property type="entry name" value="DNAJ_2"/>
    <property type="match status" value="1"/>
</dbReference>
<dbReference type="CDD" id="cd06257">
    <property type="entry name" value="DnaJ"/>
    <property type="match status" value="1"/>
</dbReference>
<feature type="region of interest" description="Disordered" evidence="1">
    <location>
        <begin position="509"/>
        <end position="528"/>
    </location>
</feature>
<evidence type="ECO:0000259" key="3">
    <source>
        <dbReference type="PROSITE" id="PS50800"/>
    </source>
</evidence>
<dbReference type="PROSITE" id="PS50800">
    <property type="entry name" value="SAP"/>
    <property type="match status" value="1"/>
</dbReference>
<feature type="compositionally biased region" description="Low complexity" evidence="1">
    <location>
        <begin position="591"/>
        <end position="600"/>
    </location>
</feature>
<dbReference type="SMART" id="SM00271">
    <property type="entry name" value="DnaJ"/>
    <property type="match status" value="1"/>
</dbReference>
<dbReference type="SMART" id="SM00513">
    <property type="entry name" value="SAP"/>
    <property type="match status" value="2"/>
</dbReference>
<dbReference type="Proteomes" id="UP000054937">
    <property type="component" value="Unassembled WGS sequence"/>
</dbReference>
<gene>
    <name evidence="4" type="ORF">PPERSA_01945</name>
</gene>
<dbReference type="Pfam" id="PF00226">
    <property type="entry name" value="DnaJ"/>
    <property type="match status" value="1"/>
</dbReference>
<dbReference type="AlphaFoldDB" id="A0A0V0R3J5"/>
<dbReference type="OMA" id="CMTALHS"/>
<dbReference type="InterPro" id="IPR003034">
    <property type="entry name" value="SAP_dom"/>
</dbReference>
<name>A0A0V0R3J5_PSEPJ</name>
<comment type="caution">
    <text evidence="4">The sequence shown here is derived from an EMBL/GenBank/DDBJ whole genome shotgun (WGS) entry which is preliminary data.</text>
</comment>
<dbReference type="InParanoid" id="A0A0V0R3J5"/>